<feature type="transmembrane region" description="Helical" evidence="7">
    <location>
        <begin position="143"/>
        <end position="162"/>
    </location>
</feature>
<dbReference type="InterPro" id="IPR035906">
    <property type="entry name" value="MetI-like_sf"/>
</dbReference>
<evidence type="ECO:0000259" key="8">
    <source>
        <dbReference type="PROSITE" id="PS50928"/>
    </source>
</evidence>
<dbReference type="RefSeq" id="WP_340469392.1">
    <property type="nucleotide sequence ID" value="NZ_JBANBB010000001.1"/>
</dbReference>
<dbReference type="InterPro" id="IPR000515">
    <property type="entry name" value="MetI-like"/>
</dbReference>
<accession>A0ABU8ZNR7</accession>
<keyword evidence="6 7" id="KW-0472">Membrane</keyword>
<proteinExistence type="inferred from homology"/>
<dbReference type="CDD" id="cd06261">
    <property type="entry name" value="TM_PBP2"/>
    <property type="match status" value="1"/>
</dbReference>
<comment type="similarity">
    <text evidence="7">Belongs to the binding-protein-dependent transport system permease family.</text>
</comment>
<evidence type="ECO:0000256" key="2">
    <source>
        <dbReference type="ARBA" id="ARBA00022448"/>
    </source>
</evidence>
<keyword evidence="10" id="KW-1185">Reference proteome</keyword>
<feature type="transmembrane region" description="Helical" evidence="7">
    <location>
        <begin position="242"/>
        <end position="261"/>
    </location>
</feature>
<evidence type="ECO:0000313" key="9">
    <source>
        <dbReference type="EMBL" id="MEK0306833.1"/>
    </source>
</evidence>
<protein>
    <submittedName>
        <fullName evidence="9">Carbohydrate ABC transporter permease</fullName>
    </submittedName>
</protein>
<name>A0ABU8ZNR7_9BIFI</name>
<dbReference type="Gene3D" id="1.10.3720.10">
    <property type="entry name" value="MetI-like"/>
    <property type="match status" value="1"/>
</dbReference>
<dbReference type="PROSITE" id="PS51257">
    <property type="entry name" value="PROKAR_LIPOPROTEIN"/>
    <property type="match status" value="1"/>
</dbReference>
<dbReference type="PROSITE" id="PS50928">
    <property type="entry name" value="ABC_TM1"/>
    <property type="match status" value="1"/>
</dbReference>
<comment type="subcellular location">
    <subcellularLocation>
        <location evidence="1 7">Cell membrane</location>
        <topology evidence="1 7">Multi-pass membrane protein</topology>
    </subcellularLocation>
</comment>
<dbReference type="PANTHER" id="PTHR43744">
    <property type="entry name" value="ABC TRANSPORTER PERMEASE PROTEIN MG189-RELATED-RELATED"/>
    <property type="match status" value="1"/>
</dbReference>
<dbReference type="PANTHER" id="PTHR43744:SF3">
    <property type="entry name" value="LACTOSE TRANSPORT SYSTEM PERMEASE PROTEIN LACG"/>
    <property type="match status" value="1"/>
</dbReference>
<feature type="transmembrane region" description="Helical" evidence="7">
    <location>
        <begin position="107"/>
        <end position="131"/>
    </location>
</feature>
<reference evidence="9 10" key="1">
    <citation type="submission" date="2024-02" db="EMBL/GenBank/DDBJ databases">
        <title>Bifidobacterium honeyensis sp. nov., isolated from the comb honey.</title>
        <authorList>
            <person name="Liu W."/>
            <person name="Li Y."/>
        </authorList>
    </citation>
    <scope>NUCLEOTIDE SEQUENCE [LARGE SCALE GENOMIC DNA]</scope>
    <source>
        <strain evidence="9 10">IMAU50988</strain>
    </source>
</reference>
<evidence type="ECO:0000256" key="7">
    <source>
        <dbReference type="RuleBase" id="RU363032"/>
    </source>
</evidence>
<dbReference type="Proteomes" id="UP001373159">
    <property type="component" value="Unassembled WGS sequence"/>
</dbReference>
<organism evidence="9 10">
    <name type="scientific">Bifidobacterium favimelis</name>
    <dbReference type="NCBI Taxonomy" id="3122979"/>
    <lineage>
        <taxon>Bacteria</taxon>
        <taxon>Bacillati</taxon>
        <taxon>Actinomycetota</taxon>
        <taxon>Actinomycetes</taxon>
        <taxon>Bifidobacteriales</taxon>
        <taxon>Bifidobacteriaceae</taxon>
        <taxon>Bifidobacterium</taxon>
    </lineage>
</organism>
<evidence type="ECO:0000256" key="5">
    <source>
        <dbReference type="ARBA" id="ARBA00022989"/>
    </source>
</evidence>
<comment type="caution">
    <text evidence="9">The sequence shown here is derived from an EMBL/GenBank/DDBJ whole genome shotgun (WGS) entry which is preliminary data.</text>
</comment>
<dbReference type="EMBL" id="JBANBB010000001">
    <property type="protein sequence ID" value="MEK0306833.1"/>
    <property type="molecule type" value="Genomic_DNA"/>
</dbReference>
<keyword evidence="2 7" id="KW-0813">Transport</keyword>
<sequence length="276" mass="30524">MNKRLTPGKVAKFLVLLLMFFFLACPLIWQLSLAFKGPKDDLYAIPPYVWPHDFTLQNFPAVFKRLPLWSYAANTLFVAAINIVGQIATGTMAGYALALLKFKGRKLVVGFLFLSMLIPGETILVTQFLIIRALGLQNSLLGVALPGIAGAMNILLFINAFRAIPRDLIEAAEVDGASNWQRFYMICAPQVKGTMALVAIFSFIGSWNDFLWPLVVLSDDTHYTLTLGMSRLQGTFVNDPRLVAAGTVIALVPVLLVFFVCQRYIFQGLEVGGIKE</sequence>
<dbReference type="SUPFAM" id="SSF161098">
    <property type="entry name" value="MetI-like"/>
    <property type="match status" value="1"/>
</dbReference>
<evidence type="ECO:0000256" key="4">
    <source>
        <dbReference type="ARBA" id="ARBA00022692"/>
    </source>
</evidence>
<feature type="transmembrane region" description="Helical" evidence="7">
    <location>
        <begin position="76"/>
        <end position="100"/>
    </location>
</feature>
<evidence type="ECO:0000256" key="3">
    <source>
        <dbReference type="ARBA" id="ARBA00022475"/>
    </source>
</evidence>
<evidence type="ECO:0000256" key="1">
    <source>
        <dbReference type="ARBA" id="ARBA00004651"/>
    </source>
</evidence>
<keyword evidence="3" id="KW-1003">Cell membrane</keyword>
<feature type="domain" description="ABC transmembrane type-1" evidence="8">
    <location>
        <begin position="72"/>
        <end position="261"/>
    </location>
</feature>
<gene>
    <name evidence="9" type="ORF">V8P97_05070</name>
</gene>
<evidence type="ECO:0000256" key="6">
    <source>
        <dbReference type="ARBA" id="ARBA00023136"/>
    </source>
</evidence>
<keyword evidence="4 7" id="KW-0812">Transmembrane</keyword>
<evidence type="ECO:0000313" key="10">
    <source>
        <dbReference type="Proteomes" id="UP001373159"/>
    </source>
</evidence>
<dbReference type="Pfam" id="PF00528">
    <property type="entry name" value="BPD_transp_1"/>
    <property type="match status" value="1"/>
</dbReference>
<keyword evidence="5 7" id="KW-1133">Transmembrane helix</keyword>